<evidence type="ECO:0000256" key="2">
    <source>
        <dbReference type="ARBA" id="ARBA00022670"/>
    </source>
</evidence>
<dbReference type="CTD" id="32616"/>
<dbReference type="InterPro" id="IPR029071">
    <property type="entry name" value="Ubiquitin-like_domsf"/>
</dbReference>
<dbReference type="Pfam" id="PF24669">
    <property type="entry name" value="Ddi2_HDD"/>
    <property type="match status" value="1"/>
</dbReference>
<dbReference type="InterPro" id="IPR021109">
    <property type="entry name" value="Peptidase_aspartic_dom_sf"/>
</dbReference>
<dbReference type="Pfam" id="PF09668">
    <property type="entry name" value="Asp_protease"/>
    <property type="match status" value="1"/>
</dbReference>
<dbReference type="Gene3D" id="3.10.20.90">
    <property type="entry name" value="Phosphatidylinositol 3-kinase Catalytic Subunit, Chain A, domain 1"/>
    <property type="match status" value="1"/>
</dbReference>
<evidence type="ECO:0000256" key="3">
    <source>
        <dbReference type="ARBA" id="ARBA00022750"/>
    </source>
</evidence>
<dbReference type="CDD" id="cd05479">
    <property type="entry name" value="RP_DDI"/>
    <property type="match status" value="1"/>
</dbReference>
<sequence length="339" mass="38089">MRVTVSVSNHDLFSLDVSPTMDVEQFRLICQDECGIDATDMILLNNGKHLLEDGSCLKQAGVRDGDIILVAMPGRGPTYHVAQSRHTAPHRSFMTAQLQDPAHVRDLLLACPDQLALLKQNNPRLSEALSTGKDAFTKVFKEQLVEREKRQKQKIKLMNAHPFDTHAQRLIAEEIRQKNVEANMEAAMEYNPETFGSVVMLYINCKVNGYPVKAFVDSGAQTTIMSAKCAERCNIMRLIDTRWAGVAKGVGVQQIIGRIHMVQVAIEKDFLTTSLSILEEQPMDMLLGLDMLRRHECCIDLRKNVLRIGTTGTETKFLPERELPSCARLTSASDEEEYF</sequence>
<dbReference type="GO" id="GO:0004190">
    <property type="term" value="F:aspartic-type endopeptidase activity"/>
    <property type="evidence" value="ECO:0007669"/>
    <property type="project" value="UniProtKB-KW"/>
</dbReference>
<dbReference type="PROSITE" id="PS50053">
    <property type="entry name" value="UBIQUITIN_2"/>
    <property type="match status" value="1"/>
</dbReference>
<feature type="domain" description="Ubiquitin-like" evidence="5">
    <location>
        <begin position="1"/>
        <end position="77"/>
    </location>
</feature>
<protein>
    <submittedName>
        <fullName evidence="7">Protein DDI1 homolog 2</fullName>
    </submittedName>
</protein>
<gene>
    <name evidence="7" type="primary">LOC103513239</name>
</gene>
<evidence type="ECO:0000256" key="4">
    <source>
        <dbReference type="ARBA" id="ARBA00022801"/>
    </source>
</evidence>
<dbReference type="InterPro" id="IPR033882">
    <property type="entry name" value="DDI1_N"/>
</dbReference>
<dbReference type="Gene3D" id="2.40.70.10">
    <property type="entry name" value="Acid Proteases"/>
    <property type="match status" value="1"/>
</dbReference>
<dbReference type="InterPro" id="IPR057273">
    <property type="entry name" value="Ddi1/2_HDD"/>
</dbReference>
<dbReference type="InterPro" id="IPR019103">
    <property type="entry name" value="Peptidase_aspartic_DDI1-type"/>
</dbReference>
<keyword evidence="4" id="KW-0378">Hydrolase</keyword>
<dbReference type="AlphaFoldDB" id="A0A1S3D7W2"/>
<dbReference type="SUPFAM" id="SSF50630">
    <property type="entry name" value="Acid proteases"/>
    <property type="match status" value="1"/>
</dbReference>
<evidence type="ECO:0000313" key="6">
    <source>
        <dbReference type="Proteomes" id="UP000079169"/>
    </source>
</evidence>
<name>A0A1S3D7W2_DIACI</name>
<dbReference type="PaxDb" id="121845-A0A1S3D7W2"/>
<dbReference type="PANTHER" id="PTHR15397:SF3">
    <property type="entry name" value="DNA DAMAGE INDUCIBLE 1 HOMOLOG 2"/>
    <property type="match status" value="1"/>
</dbReference>
<dbReference type="FunFam" id="2.40.70.10:FF:000005">
    <property type="entry name" value="DNA damage inducible 1 homolog 2"/>
    <property type="match status" value="1"/>
</dbReference>
<dbReference type="RefSeq" id="XP_008476275.1">
    <property type="nucleotide sequence ID" value="XM_008478053.2"/>
</dbReference>
<accession>A0A1S3D7W2</accession>
<dbReference type="PANTHER" id="PTHR15397">
    <property type="entry name" value="SODIUM-GLUCOSE COTRANSPORTER REGULATORY PROTEIN -RELATED"/>
    <property type="match status" value="1"/>
</dbReference>
<dbReference type="STRING" id="121845.A0A1S3D7W2"/>
<evidence type="ECO:0000259" key="5">
    <source>
        <dbReference type="PROSITE" id="PS50053"/>
    </source>
</evidence>
<evidence type="ECO:0000256" key="1">
    <source>
        <dbReference type="ARBA" id="ARBA00009136"/>
    </source>
</evidence>
<evidence type="ECO:0000313" key="7">
    <source>
        <dbReference type="RefSeq" id="XP_008476275.1"/>
    </source>
</evidence>
<dbReference type="Proteomes" id="UP000079169">
    <property type="component" value="Unplaced"/>
</dbReference>
<reference evidence="7" key="1">
    <citation type="submission" date="2025-08" db="UniProtKB">
        <authorList>
            <consortium name="RefSeq"/>
        </authorList>
    </citation>
    <scope>IDENTIFICATION</scope>
</reference>
<keyword evidence="3" id="KW-0064">Aspartyl protease</keyword>
<dbReference type="Pfam" id="PF00240">
    <property type="entry name" value="ubiquitin"/>
    <property type="match status" value="1"/>
</dbReference>
<organism evidence="6 7">
    <name type="scientific">Diaphorina citri</name>
    <name type="common">Asian citrus psyllid</name>
    <dbReference type="NCBI Taxonomy" id="121845"/>
    <lineage>
        <taxon>Eukaryota</taxon>
        <taxon>Metazoa</taxon>
        <taxon>Ecdysozoa</taxon>
        <taxon>Arthropoda</taxon>
        <taxon>Hexapoda</taxon>
        <taxon>Insecta</taxon>
        <taxon>Pterygota</taxon>
        <taxon>Neoptera</taxon>
        <taxon>Paraneoptera</taxon>
        <taxon>Hemiptera</taxon>
        <taxon>Sternorrhyncha</taxon>
        <taxon>Psylloidea</taxon>
        <taxon>Psyllidae</taxon>
        <taxon>Diaphorininae</taxon>
        <taxon>Diaphorina</taxon>
    </lineage>
</organism>
<dbReference type="GeneID" id="103513239"/>
<proteinExistence type="inferred from homology"/>
<keyword evidence="2" id="KW-0645">Protease</keyword>
<dbReference type="SUPFAM" id="SSF54236">
    <property type="entry name" value="Ubiquitin-like"/>
    <property type="match status" value="1"/>
</dbReference>
<keyword evidence="6" id="KW-1185">Reference proteome</keyword>
<dbReference type="GO" id="GO:0006508">
    <property type="term" value="P:proteolysis"/>
    <property type="evidence" value="ECO:0007669"/>
    <property type="project" value="UniProtKB-KW"/>
</dbReference>
<dbReference type="OMA" id="TIMSAKC"/>
<dbReference type="CDD" id="cd01796">
    <property type="entry name" value="Ubl_Ddi1_like"/>
    <property type="match status" value="1"/>
</dbReference>
<comment type="similarity">
    <text evidence="1">Belongs to the DDI1 family.</text>
</comment>
<dbReference type="InterPro" id="IPR000626">
    <property type="entry name" value="Ubiquitin-like_dom"/>
</dbReference>
<dbReference type="KEGG" id="dci:103513239"/>
<dbReference type="SMART" id="SM00213">
    <property type="entry name" value="UBQ"/>
    <property type="match status" value="1"/>
</dbReference>